<dbReference type="EMBL" id="JAZAQF010000069">
    <property type="protein sequence ID" value="MFG3818240.1"/>
    <property type="molecule type" value="Genomic_DNA"/>
</dbReference>
<dbReference type="Proteomes" id="UP001604335">
    <property type="component" value="Unassembled WGS sequence"/>
</dbReference>
<name>A0ABW7CDM9_9CYAN</name>
<accession>A0ABW7CDM9</accession>
<reference evidence="2" key="1">
    <citation type="journal article" date="2024" name="Algal Res.">
        <title>Biochemical, toxicological and genomic investigation of a high-biomass producing Limnothrix strain isolated from Italian shallow drinking water reservoir.</title>
        <authorList>
            <person name="Simonazzi M."/>
            <person name="Shishido T.K."/>
            <person name="Delbaje E."/>
            <person name="Wahlsten M."/>
            <person name="Fewer D.P."/>
            <person name="Sivonen K."/>
            <person name="Pezzolesi L."/>
            <person name="Pistocchi R."/>
        </authorList>
    </citation>
    <scope>NUCLEOTIDE SEQUENCE [LARGE SCALE GENOMIC DNA]</scope>
    <source>
        <strain evidence="2">LRLZ20PSL1</strain>
    </source>
</reference>
<evidence type="ECO:0000313" key="2">
    <source>
        <dbReference type="Proteomes" id="UP001604335"/>
    </source>
</evidence>
<proteinExistence type="predicted"/>
<keyword evidence="2" id="KW-1185">Reference proteome</keyword>
<dbReference type="InterPro" id="IPR025427">
    <property type="entry name" value="DUF4160"/>
</dbReference>
<protein>
    <submittedName>
        <fullName evidence="1">DUF4160 domain-containing protein</fullName>
    </submittedName>
</protein>
<dbReference type="Pfam" id="PF13711">
    <property type="entry name" value="DUF4160"/>
    <property type="match status" value="1"/>
</dbReference>
<dbReference type="RefSeq" id="WP_393013403.1">
    <property type="nucleotide sequence ID" value="NZ_JAZAQF010000069.1"/>
</dbReference>
<sequence length="83" mass="9948">MPTIARFQGIIMYINYNDHQPPHFHARYQDQEVLIELDSGLVQGKMNKQALRMVLEWADQHDAELRDNWQRARDRKPLLFIES</sequence>
<organism evidence="1 2">
    <name type="scientific">Limnothrix redekei LRLZ20PSL1</name>
    <dbReference type="NCBI Taxonomy" id="3112953"/>
    <lineage>
        <taxon>Bacteria</taxon>
        <taxon>Bacillati</taxon>
        <taxon>Cyanobacteriota</taxon>
        <taxon>Cyanophyceae</taxon>
        <taxon>Pseudanabaenales</taxon>
        <taxon>Pseudanabaenaceae</taxon>
        <taxon>Limnothrix</taxon>
    </lineage>
</organism>
<evidence type="ECO:0000313" key="1">
    <source>
        <dbReference type="EMBL" id="MFG3818240.1"/>
    </source>
</evidence>
<gene>
    <name evidence="1" type="ORF">VPK24_11385</name>
</gene>
<comment type="caution">
    <text evidence="1">The sequence shown here is derived from an EMBL/GenBank/DDBJ whole genome shotgun (WGS) entry which is preliminary data.</text>
</comment>